<feature type="compositionally biased region" description="Low complexity" evidence="1">
    <location>
        <begin position="70"/>
        <end position="79"/>
    </location>
</feature>
<dbReference type="PANTHER" id="PTHR33928:SF7">
    <property type="entry name" value="POLYGALACTURONASE QRT3"/>
    <property type="match status" value="1"/>
</dbReference>
<reference evidence="3 4" key="1">
    <citation type="submission" date="2020-08" db="EMBL/GenBank/DDBJ databases">
        <title>Plant Genome Project.</title>
        <authorList>
            <person name="Zhang R.-G."/>
        </authorList>
    </citation>
    <scope>NUCLEOTIDE SEQUENCE [LARGE SCALE GENOMIC DNA]</scope>
    <source>
        <strain evidence="3">WSP0</strain>
        <tissue evidence="3">Leaf</tissue>
    </source>
</reference>
<keyword evidence="2" id="KW-0472">Membrane</keyword>
<dbReference type="InterPro" id="IPR039279">
    <property type="entry name" value="QRT3-like"/>
</dbReference>
<dbReference type="SUPFAM" id="SSF51126">
    <property type="entry name" value="Pectin lyase-like"/>
    <property type="match status" value="1"/>
</dbReference>
<sequence>MELTLARRALMLSIVMLVGLASLIAGNISGQNSLPVGHFPAGLYRDHVQNVQSFKASFSESLYRDRGRRSLPPTSDSPSPSLPPSPPPLVNESPRLYHVTSYGPDPTGKTEGPDALFNAITNAFNQGLSDGFLMKGIANIGGAEANFEEGTYSVNRPLRVPTAGRERAGEMEITMARRALMLSIVILVGLVSLIVGNISGRNLSPVGQFPSGFYRDHVRKMQSLVRHDSVSLPPTSLSPSPSLATSASPSPSIQGGTLKASDNFPADGYLIDISSGPAHDKEYDFEYITLRDLMLDSNFTGGGIQVINSLRTTIDNCYIAHFNTNGILVQGGHETYIRNSFLGQHITAGSDPGERNFSGTGINLMSNDNAITDVVIFSAGIGIMISGQANTLSGVHCYNKATGFGGTGIYLKLPGLTQTRIINCYLDYTGIVAEDPVQLHISSSFFLGDAFVLLKSVNGVVNGVSIVDNMFSGFGKGIEIIQLDQSNGAFRKVDQVVVDRNVVNGMNIKSTIAKGSVQGNGSSWTVDFNPTLLFPNLIKNVQYSLSTSGSSFPNHALRNTSNNRVVIETDVAVSAKLLIVVDQGV</sequence>
<dbReference type="AlphaFoldDB" id="A0AAV6HUC4"/>
<feature type="region of interest" description="Disordered" evidence="1">
    <location>
        <begin position="229"/>
        <end position="258"/>
    </location>
</feature>
<dbReference type="SMART" id="SM00710">
    <property type="entry name" value="PbH1"/>
    <property type="match status" value="3"/>
</dbReference>
<dbReference type="InterPro" id="IPR011050">
    <property type="entry name" value="Pectin_lyase_fold/virulence"/>
</dbReference>
<dbReference type="FunFam" id="2.160.20.10:FF:000046">
    <property type="entry name" value="Polygalacturonase QRT3"/>
    <property type="match status" value="1"/>
</dbReference>
<evidence type="ECO:0000313" key="3">
    <source>
        <dbReference type="EMBL" id="KAG5516111.1"/>
    </source>
</evidence>
<feature type="region of interest" description="Disordered" evidence="1">
    <location>
        <begin position="65"/>
        <end position="110"/>
    </location>
</feature>
<protein>
    <recommendedName>
        <fullName evidence="5">Pectin lyase-like superfamily protein</fullName>
    </recommendedName>
</protein>
<gene>
    <name evidence="3" type="ORF">RHGRI_036977</name>
</gene>
<keyword evidence="2" id="KW-0812">Transmembrane</keyword>
<evidence type="ECO:0000256" key="1">
    <source>
        <dbReference type="SAM" id="MobiDB-lite"/>
    </source>
</evidence>
<evidence type="ECO:0000313" key="4">
    <source>
        <dbReference type="Proteomes" id="UP000823749"/>
    </source>
</evidence>
<name>A0AAV6HUC4_9ERIC</name>
<evidence type="ECO:0008006" key="5">
    <source>
        <dbReference type="Google" id="ProtNLM"/>
    </source>
</evidence>
<feature type="compositionally biased region" description="Pro residues" evidence="1">
    <location>
        <begin position="80"/>
        <end position="89"/>
    </location>
</feature>
<comment type="caution">
    <text evidence="3">The sequence shown here is derived from an EMBL/GenBank/DDBJ whole genome shotgun (WGS) entry which is preliminary data.</text>
</comment>
<keyword evidence="4" id="KW-1185">Reference proteome</keyword>
<dbReference type="EMBL" id="JACTNZ010000013">
    <property type="protein sequence ID" value="KAG5516111.1"/>
    <property type="molecule type" value="Genomic_DNA"/>
</dbReference>
<feature type="transmembrane region" description="Helical" evidence="2">
    <location>
        <begin position="179"/>
        <end position="198"/>
    </location>
</feature>
<dbReference type="PANTHER" id="PTHR33928">
    <property type="entry name" value="POLYGALACTURONASE QRT3"/>
    <property type="match status" value="1"/>
</dbReference>
<proteinExistence type="predicted"/>
<keyword evidence="2" id="KW-1133">Transmembrane helix</keyword>
<dbReference type="Proteomes" id="UP000823749">
    <property type="component" value="Chromosome 13"/>
</dbReference>
<accession>A0AAV6HUC4</accession>
<feature type="transmembrane region" description="Helical" evidence="2">
    <location>
        <begin position="6"/>
        <end position="25"/>
    </location>
</feature>
<organism evidence="3 4">
    <name type="scientific">Rhododendron griersonianum</name>
    <dbReference type="NCBI Taxonomy" id="479676"/>
    <lineage>
        <taxon>Eukaryota</taxon>
        <taxon>Viridiplantae</taxon>
        <taxon>Streptophyta</taxon>
        <taxon>Embryophyta</taxon>
        <taxon>Tracheophyta</taxon>
        <taxon>Spermatophyta</taxon>
        <taxon>Magnoliopsida</taxon>
        <taxon>eudicotyledons</taxon>
        <taxon>Gunneridae</taxon>
        <taxon>Pentapetalae</taxon>
        <taxon>asterids</taxon>
        <taxon>Ericales</taxon>
        <taxon>Ericaceae</taxon>
        <taxon>Ericoideae</taxon>
        <taxon>Rhodoreae</taxon>
        <taxon>Rhododendron</taxon>
    </lineage>
</organism>
<dbReference type="InterPro" id="IPR006626">
    <property type="entry name" value="PbH1"/>
</dbReference>
<evidence type="ECO:0000256" key="2">
    <source>
        <dbReference type="SAM" id="Phobius"/>
    </source>
</evidence>
<feature type="compositionally biased region" description="Low complexity" evidence="1">
    <location>
        <begin position="231"/>
        <end position="252"/>
    </location>
</feature>
<dbReference type="GO" id="GO:0004650">
    <property type="term" value="F:polygalacturonase activity"/>
    <property type="evidence" value="ECO:0007669"/>
    <property type="project" value="InterPro"/>
</dbReference>